<dbReference type="SUPFAM" id="SSF46689">
    <property type="entry name" value="Homeodomain-like"/>
    <property type="match status" value="1"/>
</dbReference>
<evidence type="ECO:0000256" key="2">
    <source>
        <dbReference type="PROSITE-ProRule" id="PRU00335"/>
    </source>
</evidence>
<dbReference type="GO" id="GO:0006355">
    <property type="term" value="P:regulation of DNA-templated transcription"/>
    <property type="evidence" value="ECO:0007669"/>
    <property type="project" value="UniProtKB-ARBA"/>
</dbReference>
<organism evidence="4 5">
    <name type="scientific">Saccharothrix variisporea</name>
    <dbReference type="NCBI Taxonomy" id="543527"/>
    <lineage>
        <taxon>Bacteria</taxon>
        <taxon>Bacillati</taxon>
        <taxon>Actinomycetota</taxon>
        <taxon>Actinomycetes</taxon>
        <taxon>Pseudonocardiales</taxon>
        <taxon>Pseudonocardiaceae</taxon>
        <taxon>Saccharothrix</taxon>
    </lineage>
</organism>
<accession>A0A495XG01</accession>
<feature type="domain" description="HTH tetR-type" evidence="3">
    <location>
        <begin position="6"/>
        <end position="66"/>
    </location>
</feature>
<sequence>MAWNTEETRRRLLEAAVVEFAAHGLAGTRMERIAARAGINKERLYNYFGDKERLFQTVLSDELAKIAAAVPLTSLDDLGEHAGRCYDYHLANPHLVRLLQWEALAYGSGPVADEEGRRDHYGRKVAAVRSAQEAGTIDDAVGAAELMFMNMALAAWWVAVPQVALMVTGTEDHAARRAAVVAAARRMAGMRQPSTDSTE</sequence>
<keyword evidence="5" id="KW-1185">Reference proteome</keyword>
<dbReference type="Proteomes" id="UP000272729">
    <property type="component" value="Unassembled WGS sequence"/>
</dbReference>
<dbReference type="InterPro" id="IPR001647">
    <property type="entry name" value="HTH_TetR"/>
</dbReference>
<evidence type="ECO:0000259" key="3">
    <source>
        <dbReference type="PROSITE" id="PS50977"/>
    </source>
</evidence>
<dbReference type="Pfam" id="PF00440">
    <property type="entry name" value="TetR_N"/>
    <property type="match status" value="1"/>
</dbReference>
<dbReference type="InterPro" id="IPR036271">
    <property type="entry name" value="Tet_transcr_reg_TetR-rel_C_sf"/>
</dbReference>
<dbReference type="PANTHER" id="PTHR30328:SF54">
    <property type="entry name" value="HTH-TYPE TRANSCRIPTIONAL REPRESSOR SCO4008"/>
    <property type="match status" value="1"/>
</dbReference>
<dbReference type="SUPFAM" id="SSF48498">
    <property type="entry name" value="Tetracyclin repressor-like, C-terminal domain"/>
    <property type="match status" value="1"/>
</dbReference>
<comment type="caution">
    <text evidence="4">The sequence shown here is derived from an EMBL/GenBank/DDBJ whole genome shotgun (WGS) entry which is preliminary data.</text>
</comment>
<keyword evidence="1 2" id="KW-0238">DNA-binding</keyword>
<gene>
    <name evidence="4" type="ORF">DFJ66_3757</name>
</gene>
<dbReference type="PROSITE" id="PS50977">
    <property type="entry name" value="HTH_TETR_2"/>
    <property type="match status" value="1"/>
</dbReference>
<evidence type="ECO:0000256" key="1">
    <source>
        <dbReference type="ARBA" id="ARBA00023125"/>
    </source>
</evidence>
<dbReference type="InterPro" id="IPR009057">
    <property type="entry name" value="Homeodomain-like_sf"/>
</dbReference>
<dbReference type="Gene3D" id="1.10.357.10">
    <property type="entry name" value="Tetracycline Repressor, domain 2"/>
    <property type="match status" value="1"/>
</dbReference>
<proteinExistence type="predicted"/>
<reference evidence="4 5" key="1">
    <citation type="submission" date="2018-10" db="EMBL/GenBank/DDBJ databases">
        <title>Sequencing the genomes of 1000 actinobacteria strains.</title>
        <authorList>
            <person name="Klenk H.-P."/>
        </authorList>
    </citation>
    <scope>NUCLEOTIDE SEQUENCE [LARGE SCALE GENOMIC DNA]</scope>
    <source>
        <strain evidence="4 5">DSM 43911</strain>
    </source>
</reference>
<name>A0A495XG01_9PSEU</name>
<protein>
    <submittedName>
        <fullName evidence="4">TetR family transcriptional regulator</fullName>
    </submittedName>
</protein>
<dbReference type="Pfam" id="PF17926">
    <property type="entry name" value="TetR_C_21"/>
    <property type="match status" value="1"/>
</dbReference>
<dbReference type="GO" id="GO:0003677">
    <property type="term" value="F:DNA binding"/>
    <property type="evidence" value="ECO:0007669"/>
    <property type="project" value="UniProtKB-UniRule"/>
</dbReference>
<dbReference type="EMBL" id="RBXR01000001">
    <property type="protein sequence ID" value="RKT70488.1"/>
    <property type="molecule type" value="Genomic_DNA"/>
</dbReference>
<dbReference type="InterPro" id="IPR050109">
    <property type="entry name" value="HTH-type_TetR-like_transc_reg"/>
</dbReference>
<evidence type="ECO:0000313" key="5">
    <source>
        <dbReference type="Proteomes" id="UP000272729"/>
    </source>
</evidence>
<dbReference type="AlphaFoldDB" id="A0A495XG01"/>
<evidence type="ECO:0000313" key="4">
    <source>
        <dbReference type="EMBL" id="RKT70488.1"/>
    </source>
</evidence>
<dbReference type="PANTHER" id="PTHR30328">
    <property type="entry name" value="TRANSCRIPTIONAL REPRESSOR"/>
    <property type="match status" value="1"/>
</dbReference>
<feature type="DNA-binding region" description="H-T-H motif" evidence="2">
    <location>
        <begin position="29"/>
        <end position="48"/>
    </location>
</feature>
<dbReference type="InterPro" id="IPR041467">
    <property type="entry name" value="Sco4008_C"/>
</dbReference>
<dbReference type="RefSeq" id="WP_121222726.1">
    <property type="nucleotide sequence ID" value="NZ_JBIUBA010000092.1"/>
</dbReference>
<dbReference type="OrthoDB" id="4726108at2"/>
<dbReference type="PRINTS" id="PR00455">
    <property type="entry name" value="HTHTETR"/>
</dbReference>